<dbReference type="Pfam" id="PF17932">
    <property type="entry name" value="TetR_C_24"/>
    <property type="match status" value="2"/>
</dbReference>
<keyword evidence="3 5" id="KW-0238">DNA-binding</keyword>
<dbReference type="PRINTS" id="PR00455">
    <property type="entry name" value="HTHTETR"/>
</dbReference>
<dbReference type="PANTHER" id="PTHR30055">
    <property type="entry name" value="HTH-TYPE TRANSCRIPTIONAL REGULATOR RUTR"/>
    <property type="match status" value="1"/>
</dbReference>
<feature type="DNA-binding region" description="H-T-H motif" evidence="5">
    <location>
        <begin position="40"/>
        <end position="59"/>
    </location>
</feature>
<dbReference type="Gene3D" id="1.10.10.60">
    <property type="entry name" value="Homeodomain-like"/>
    <property type="match status" value="2"/>
</dbReference>
<dbReference type="InterPro" id="IPR001647">
    <property type="entry name" value="HTH_TetR"/>
</dbReference>
<keyword evidence="9" id="KW-1185">Reference proteome</keyword>
<evidence type="ECO:0000256" key="3">
    <source>
        <dbReference type="ARBA" id="ARBA00023125"/>
    </source>
</evidence>
<dbReference type="InterPro" id="IPR036271">
    <property type="entry name" value="Tet_transcr_reg_TetR-rel_C_sf"/>
</dbReference>
<dbReference type="SUPFAM" id="SSF46689">
    <property type="entry name" value="Homeodomain-like"/>
    <property type="match status" value="2"/>
</dbReference>
<organism evidence="8 9">
    <name type="scientific">Yinghuangia aomiensis</name>
    <dbReference type="NCBI Taxonomy" id="676205"/>
    <lineage>
        <taxon>Bacteria</taxon>
        <taxon>Bacillati</taxon>
        <taxon>Actinomycetota</taxon>
        <taxon>Actinomycetes</taxon>
        <taxon>Kitasatosporales</taxon>
        <taxon>Streptomycetaceae</taxon>
        <taxon>Yinghuangia</taxon>
    </lineage>
</organism>
<evidence type="ECO:0000256" key="5">
    <source>
        <dbReference type="PROSITE-ProRule" id="PRU00335"/>
    </source>
</evidence>
<evidence type="ECO:0000256" key="1">
    <source>
        <dbReference type="ARBA" id="ARBA00022491"/>
    </source>
</evidence>
<sequence length="432" mass="46593">MNSETGENPRGARVRPSDRRSQILRHAGALFARQGYGATTVRQIADAAELLSGSLYHHFPSKEAMLLDIMEDVIADALRRYRAAVRTTTDPIVALRNLVRGTLALIQANPDGTIVSVGEGRRLARTERFFWLADRTAEASGLWVEAARDGWEKGVFRPDLPPEVVAHLLQSTAWSMAQWLRSGRVFDPDEAADRIVDGFVRGIAVPGAYQSRDLGAVLAAARPSCPGGGIDPALLVPVPARIVFEGSDARTRIMVAASGLFAQQGFARTTTRQIAEAAGVPVGSLAHHIGSKERLISEMLAEFLDELRTGFAKDAADAAGPVEQIGAFIVRTVRMLAEHGVASVIQLNESAMQELPRRELDALFGHVSRTWRGAVEDGIRAGVFRAEVDPDFAHRVIRTAISAGSGVYQAMGVPDVPGLYQEIVLAGVGARR</sequence>
<name>A0ABP9H7W5_9ACTN</name>
<dbReference type="Proteomes" id="UP001500466">
    <property type="component" value="Unassembled WGS sequence"/>
</dbReference>
<dbReference type="Gene3D" id="1.10.357.10">
    <property type="entry name" value="Tetracycline Repressor, domain 2"/>
    <property type="match status" value="2"/>
</dbReference>
<evidence type="ECO:0000259" key="7">
    <source>
        <dbReference type="PROSITE" id="PS50977"/>
    </source>
</evidence>
<reference evidence="9" key="1">
    <citation type="journal article" date="2019" name="Int. J. Syst. Evol. Microbiol.">
        <title>The Global Catalogue of Microorganisms (GCM) 10K type strain sequencing project: providing services to taxonomists for standard genome sequencing and annotation.</title>
        <authorList>
            <consortium name="The Broad Institute Genomics Platform"/>
            <consortium name="The Broad Institute Genome Sequencing Center for Infectious Disease"/>
            <person name="Wu L."/>
            <person name="Ma J."/>
        </authorList>
    </citation>
    <scope>NUCLEOTIDE SEQUENCE [LARGE SCALE GENOMIC DNA]</scope>
    <source>
        <strain evidence="9">JCM 17986</strain>
    </source>
</reference>
<dbReference type="InterPro" id="IPR041490">
    <property type="entry name" value="KstR2_TetR_C"/>
</dbReference>
<feature type="region of interest" description="Disordered" evidence="6">
    <location>
        <begin position="1"/>
        <end position="20"/>
    </location>
</feature>
<comment type="caution">
    <text evidence="8">The sequence shown here is derived from an EMBL/GenBank/DDBJ whole genome shotgun (WGS) entry which is preliminary data.</text>
</comment>
<protein>
    <recommendedName>
        <fullName evidence="7">HTH tetR-type domain-containing protein</fullName>
    </recommendedName>
</protein>
<dbReference type="EMBL" id="BAABHS010000009">
    <property type="protein sequence ID" value="GAA4963454.1"/>
    <property type="molecule type" value="Genomic_DNA"/>
</dbReference>
<dbReference type="Pfam" id="PF00440">
    <property type="entry name" value="TetR_N"/>
    <property type="match status" value="2"/>
</dbReference>
<keyword evidence="4" id="KW-0804">Transcription</keyword>
<keyword evidence="2" id="KW-0805">Transcription regulation</keyword>
<evidence type="ECO:0000313" key="9">
    <source>
        <dbReference type="Proteomes" id="UP001500466"/>
    </source>
</evidence>
<feature type="DNA-binding region" description="H-T-H motif" evidence="5">
    <location>
        <begin position="270"/>
        <end position="289"/>
    </location>
</feature>
<dbReference type="PANTHER" id="PTHR30055:SF175">
    <property type="entry name" value="HTH-TYPE TRANSCRIPTIONAL REPRESSOR KSTR2"/>
    <property type="match status" value="1"/>
</dbReference>
<accession>A0ABP9H7W5</accession>
<evidence type="ECO:0000256" key="2">
    <source>
        <dbReference type="ARBA" id="ARBA00023015"/>
    </source>
</evidence>
<dbReference type="SUPFAM" id="SSF48498">
    <property type="entry name" value="Tetracyclin repressor-like, C-terminal domain"/>
    <property type="match status" value="2"/>
</dbReference>
<dbReference type="InterPro" id="IPR009057">
    <property type="entry name" value="Homeodomain-like_sf"/>
</dbReference>
<feature type="domain" description="HTH tetR-type" evidence="7">
    <location>
        <begin position="17"/>
        <end position="77"/>
    </location>
</feature>
<keyword evidence="1" id="KW-0678">Repressor</keyword>
<feature type="domain" description="HTH tetR-type" evidence="7">
    <location>
        <begin position="247"/>
        <end position="307"/>
    </location>
</feature>
<proteinExistence type="predicted"/>
<dbReference type="InterPro" id="IPR050109">
    <property type="entry name" value="HTH-type_TetR-like_transc_reg"/>
</dbReference>
<evidence type="ECO:0000313" key="8">
    <source>
        <dbReference type="EMBL" id="GAA4963454.1"/>
    </source>
</evidence>
<gene>
    <name evidence="8" type="ORF">GCM10023205_29200</name>
</gene>
<evidence type="ECO:0000256" key="4">
    <source>
        <dbReference type="ARBA" id="ARBA00023163"/>
    </source>
</evidence>
<dbReference type="PROSITE" id="PS50977">
    <property type="entry name" value="HTH_TETR_2"/>
    <property type="match status" value="2"/>
</dbReference>
<evidence type="ECO:0000256" key="6">
    <source>
        <dbReference type="SAM" id="MobiDB-lite"/>
    </source>
</evidence>